<protein>
    <submittedName>
        <fullName evidence="1">Uncharacterized protein</fullName>
    </submittedName>
</protein>
<proteinExistence type="predicted"/>
<dbReference type="AlphaFoldDB" id="A0A6C0I1B5"/>
<dbReference type="EMBL" id="MN740068">
    <property type="protein sequence ID" value="QHT86410.1"/>
    <property type="molecule type" value="Genomic_DNA"/>
</dbReference>
<evidence type="ECO:0000313" key="1">
    <source>
        <dbReference type="EMBL" id="QHT86410.1"/>
    </source>
</evidence>
<organism evidence="1">
    <name type="scientific">viral metagenome</name>
    <dbReference type="NCBI Taxonomy" id="1070528"/>
    <lineage>
        <taxon>unclassified sequences</taxon>
        <taxon>metagenomes</taxon>
        <taxon>organismal metagenomes</taxon>
    </lineage>
</organism>
<sequence>MGNVQNKLKKLNNNCIAYDNPYGFNLCNQPYALCTSGQCIASDNPNIVTCNCPIESGCSMGTVDCSTLKPFTSNGVDYIYSTFNPSQYFEKNMNSYKYPNNVNYASCLNQICTIDPSDPTNAICQCPLVNDNAPWLALGTNYNTDPNIYLSGTGYNTYKSARKFFIPFGIRLPKKIINK</sequence>
<reference evidence="1" key="1">
    <citation type="journal article" date="2020" name="Nature">
        <title>Giant virus diversity and host interactions through global metagenomics.</title>
        <authorList>
            <person name="Schulz F."/>
            <person name="Roux S."/>
            <person name="Paez-Espino D."/>
            <person name="Jungbluth S."/>
            <person name="Walsh D.A."/>
            <person name="Denef V.J."/>
            <person name="McMahon K.D."/>
            <person name="Konstantinidis K.T."/>
            <person name="Eloe-Fadrosh E.A."/>
            <person name="Kyrpides N.C."/>
            <person name="Woyke T."/>
        </authorList>
    </citation>
    <scope>NUCLEOTIDE SEQUENCE</scope>
    <source>
        <strain evidence="1">GVMAG-M-3300023184-186</strain>
    </source>
</reference>
<accession>A0A6C0I1B5</accession>
<name>A0A6C0I1B5_9ZZZZ</name>